<reference evidence="2" key="1">
    <citation type="journal article" date="2022" name="Mol. Ecol. Resour.">
        <title>The genomes of chicory, endive, great burdock and yacon provide insights into Asteraceae palaeo-polyploidization history and plant inulin production.</title>
        <authorList>
            <person name="Fan W."/>
            <person name="Wang S."/>
            <person name="Wang H."/>
            <person name="Wang A."/>
            <person name="Jiang F."/>
            <person name="Liu H."/>
            <person name="Zhao H."/>
            <person name="Xu D."/>
            <person name="Zhang Y."/>
        </authorList>
    </citation>
    <scope>NUCLEOTIDE SEQUENCE [LARGE SCALE GENOMIC DNA]</scope>
    <source>
        <strain evidence="2">cv. Punajuju</strain>
    </source>
</reference>
<gene>
    <name evidence="1" type="ORF">L2E82_34997</name>
</gene>
<accession>A0ACB9BNE3</accession>
<dbReference type="EMBL" id="CM042014">
    <property type="protein sequence ID" value="KAI3723429.1"/>
    <property type="molecule type" value="Genomic_DNA"/>
</dbReference>
<organism evidence="1 2">
    <name type="scientific">Cichorium intybus</name>
    <name type="common">Chicory</name>
    <dbReference type="NCBI Taxonomy" id="13427"/>
    <lineage>
        <taxon>Eukaryota</taxon>
        <taxon>Viridiplantae</taxon>
        <taxon>Streptophyta</taxon>
        <taxon>Embryophyta</taxon>
        <taxon>Tracheophyta</taxon>
        <taxon>Spermatophyta</taxon>
        <taxon>Magnoliopsida</taxon>
        <taxon>eudicotyledons</taxon>
        <taxon>Gunneridae</taxon>
        <taxon>Pentapetalae</taxon>
        <taxon>asterids</taxon>
        <taxon>campanulids</taxon>
        <taxon>Asterales</taxon>
        <taxon>Asteraceae</taxon>
        <taxon>Cichorioideae</taxon>
        <taxon>Cichorieae</taxon>
        <taxon>Cichoriinae</taxon>
        <taxon>Cichorium</taxon>
    </lineage>
</organism>
<keyword evidence="2" id="KW-1185">Reference proteome</keyword>
<dbReference type="Proteomes" id="UP001055811">
    <property type="component" value="Linkage Group LG06"/>
</dbReference>
<reference evidence="1 2" key="2">
    <citation type="journal article" date="2022" name="Mol. Ecol. Resour.">
        <title>The genomes of chicory, endive, great burdock and yacon provide insights into Asteraceae paleo-polyploidization history and plant inulin production.</title>
        <authorList>
            <person name="Fan W."/>
            <person name="Wang S."/>
            <person name="Wang H."/>
            <person name="Wang A."/>
            <person name="Jiang F."/>
            <person name="Liu H."/>
            <person name="Zhao H."/>
            <person name="Xu D."/>
            <person name="Zhang Y."/>
        </authorList>
    </citation>
    <scope>NUCLEOTIDE SEQUENCE [LARGE SCALE GENOMIC DNA]</scope>
    <source>
        <strain evidence="2">cv. Punajuju</strain>
        <tissue evidence="1">Leaves</tissue>
    </source>
</reference>
<comment type="caution">
    <text evidence="1">The sequence shown here is derived from an EMBL/GenBank/DDBJ whole genome shotgun (WGS) entry which is preliminary data.</text>
</comment>
<evidence type="ECO:0000313" key="1">
    <source>
        <dbReference type="EMBL" id="KAI3723429.1"/>
    </source>
</evidence>
<proteinExistence type="predicted"/>
<name>A0ACB9BNE3_CICIN</name>
<evidence type="ECO:0000313" key="2">
    <source>
        <dbReference type="Proteomes" id="UP001055811"/>
    </source>
</evidence>
<protein>
    <submittedName>
        <fullName evidence="1">Uncharacterized protein</fullName>
    </submittedName>
</protein>
<sequence>MYDDDEMESKKKPLEEINTNQEEKLKIIPWEDFQQELARLSSLSSALHEANQKKSLIEEKLNSLVQLEADSLNWSNELDEMREKLEARKLVMGNMSMRSKIVRWKTKKQEEQLNSEIRSLLMSGTALSIASKRLQEANKSLAGERGYIRLRNLQKLLKIQQQFMVSQISMLYPVNVVIEQEIESNTSTSTRKSDATSLTISKHLSVHPFAKMNFFTDRKEAIRSATALGYIAHAVSLLAVYIKVPLRYPIRLGASRTYICDYSPPSLESLSEFMEFPLFLEGQETTRSSYAVFLLNKDLEQLLNFIGVESLGPRHVLENFRELMNNILSREYIINT</sequence>